<protein>
    <submittedName>
        <fullName evidence="1">Uncharacterized protein</fullName>
    </submittedName>
</protein>
<proteinExistence type="predicted"/>
<dbReference type="EMBL" id="BGZK01001296">
    <property type="protein sequence ID" value="GBP76632.1"/>
    <property type="molecule type" value="Genomic_DNA"/>
</dbReference>
<dbReference type="AlphaFoldDB" id="A0A4C1YP04"/>
<reference evidence="1 2" key="1">
    <citation type="journal article" date="2019" name="Commun. Biol.">
        <title>The bagworm genome reveals a unique fibroin gene that provides high tensile strength.</title>
        <authorList>
            <person name="Kono N."/>
            <person name="Nakamura H."/>
            <person name="Ohtoshi R."/>
            <person name="Tomita M."/>
            <person name="Numata K."/>
            <person name="Arakawa K."/>
        </authorList>
    </citation>
    <scope>NUCLEOTIDE SEQUENCE [LARGE SCALE GENOMIC DNA]</scope>
</reference>
<dbReference type="Proteomes" id="UP000299102">
    <property type="component" value="Unassembled WGS sequence"/>
</dbReference>
<gene>
    <name evidence="1" type="ORF">EVAR_54593_1</name>
</gene>
<accession>A0A4C1YP04</accession>
<organism evidence="1 2">
    <name type="scientific">Eumeta variegata</name>
    <name type="common">Bagworm moth</name>
    <name type="synonym">Eumeta japonica</name>
    <dbReference type="NCBI Taxonomy" id="151549"/>
    <lineage>
        <taxon>Eukaryota</taxon>
        <taxon>Metazoa</taxon>
        <taxon>Ecdysozoa</taxon>
        <taxon>Arthropoda</taxon>
        <taxon>Hexapoda</taxon>
        <taxon>Insecta</taxon>
        <taxon>Pterygota</taxon>
        <taxon>Neoptera</taxon>
        <taxon>Endopterygota</taxon>
        <taxon>Lepidoptera</taxon>
        <taxon>Glossata</taxon>
        <taxon>Ditrysia</taxon>
        <taxon>Tineoidea</taxon>
        <taxon>Psychidae</taxon>
        <taxon>Oiketicinae</taxon>
        <taxon>Eumeta</taxon>
    </lineage>
</organism>
<evidence type="ECO:0000313" key="2">
    <source>
        <dbReference type="Proteomes" id="UP000299102"/>
    </source>
</evidence>
<comment type="caution">
    <text evidence="1">The sequence shown here is derived from an EMBL/GenBank/DDBJ whole genome shotgun (WGS) entry which is preliminary data.</text>
</comment>
<keyword evidence="2" id="KW-1185">Reference proteome</keyword>
<sequence length="97" mass="10948">MLSSAKSTKFPIFIDAVLIRHFSSLYFRYILSVSSSPEMVPQSFETLIQIFKEGDGSAVRGLPERKCPEGKEKKSLALDDKGHNRRLSIMVSLEQID</sequence>
<evidence type="ECO:0000313" key="1">
    <source>
        <dbReference type="EMBL" id="GBP76632.1"/>
    </source>
</evidence>
<name>A0A4C1YP04_EUMVA</name>